<gene>
    <name evidence="2" type="ORF">J2S72_000688</name>
</gene>
<dbReference type="RefSeq" id="WP_307494992.1">
    <property type="nucleotide sequence ID" value="NZ_JAUSTN010000003.1"/>
</dbReference>
<feature type="domain" description="Peptidase M20 dimerisation" evidence="1">
    <location>
        <begin position="191"/>
        <end position="287"/>
    </location>
</feature>
<dbReference type="PIRSF" id="PIRSF005962">
    <property type="entry name" value="Pept_M20D_amidohydro"/>
    <property type="match status" value="1"/>
</dbReference>
<dbReference type="EMBL" id="JAUSTN010000003">
    <property type="protein sequence ID" value="MDQ0274671.1"/>
    <property type="molecule type" value="Genomic_DNA"/>
</dbReference>
<dbReference type="Pfam" id="PF07687">
    <property type="entry name" value="M20_dimer"/>
    <property type="match status" value="1"/>
</dbReference>
<dbReference type="InterPro" id="IPR036264">
    <property type="entry name" value="Bact_exopeptidase_dim_dom"/>
</dbReference>
<organism evidence="2 3">
    <name type="scientific">Peptoniphilus koenoeneniae</name>
    <dbReference type="NCBI Taxonomy" id="507751"/>
    <lineage>
        <taxon>Bacteria</taxon>
        <taxon>Bacillati</taxon>
        <taxon>Bacillota</taxon>
        <taxon>Tissierellia</taxon>
        <taxon>Tissierellales</taxon>
        <taxon>Peptoniphilaceae</taxon>
        <taxon>Peptoniphilus</taxon>
    </lineage>
</organism>
<dbReference type="InterPro" id="IPR011650">
    <property type="entry name" value="Peptidase_M20_dimer"/>
</dbReference>
<dbReference type="Gene3D" id="3.30.70.360">
    <property type="match status" value="1"/>
</dbReference>
<dbReference type="InterPro" id="IPR002933">
    <property type="entry name" value="Peptidase_M20"/>
</dbReference>
<dbReference type="Gene3D" id="3.40.630.10">
    <property type="entry name" value="Zn peptidases"/>
    <property type="match status" value="1"/>
</dbReference>
<name>A0ABU0AV35_9FIRM</name>
<proteinExistence type="predicted"/>
<dbReference type="Proteomes" id="UP001236559">
    <property type="component" value="Unassembled WGS sequence"/>
</dbReference>
<comment type="caution">
    <text evidence="2">The sequence shown here is derived from an EMBL/GenBank/DDBJ whole genome shotgun (WGS) entry which is preliminary data.</text>
</comment>
<dbReference type="SUPFAM" id="SSF55031">
    <property type="entry name" value="Bacterial exopeptidase dimerisation domain"/>
    <property type="match status" value="1"/>
</dbReference>
<dbReference type="SUPFAM" id="SSF53187">
    <property type="entry name" value="Zn-dependent exopeptidases"/>
    <property type="match status" value="1"/>
</dbReference>
<sequence>MDDFDRKIIDEIENSFDFLVKTRRFFHTHPELSGKEIKTSEFLKDQMKSLGLEIKEVKGTGFYAVLDTKKPGKTLGIRSDIDGLPIEENKCNMTCEKVSVSENKGIMHACGHDGHMAMLLNSAKILTKYKEALRGKIIFIFEEGEELGTGIRPMIEELKKLKIDGIYGNHLVSFMDVGSISFTPGPVMAGSAIIDFTVHGKGGHGSRPDLSINPIFAAANIINGLASAWVNQIDVTKTVTLGLGSINGGQQRNIIPDTVRVTGTMRFYDVDEGKKAYEVLKNVAENISAASRCSLEFTKESGFKEGPVINDEKLSNLANSAIRDLEIFDLHQKEIWFASESFSFYRSIAPSLFAFVGIRNREKGIYSEHHNEHFDMDERALKYGSLAQVKFAREFLTKDYENINLT</sequence>
<dbReference type="PANTHER" id="PTHR11014:SF63">
    <property type="entry name" value="METALLOPEPTIDASE, PUTATIVE (AFU_ORTHOLOGUE AFUA_6G09600)-RELATED"/>
    <property type="match status" value="1"/>
</dbReference>
<accession>A0ABU0AV35</accession>
<keyword evidence="3" id="KW-1185">Reference proteome</keyword>
<dbReference type="Pfam" id="PF01546">
    <property type="entry name" value="Peptidase_M20"/>
    <property type="match status" value="1"/>
</dbReference>
<evidence type="ECO:0000313" key="2">
    <source>
        <dbReference type="EMBL" id="MDQ0274671.1"/>
    </source>
</evidence>
<dbReference type="NCBIfam" id="TIGR01891">
    <property type="entry name" value="amidohydrolases"/>
    <property type="match status" value="1"/>
</dbReference>
<dbReference type="PANTHER" id="PTHR11014">
    <property type="entry name" value="PEPTIDASE M20 FAMILY MEMBER"/>
    <property type="match status" value="1"/>
</dbReference>
<reference evidence="2 3" key="1">
    <citation type="submission" date="2023-07" db="EMBL/GenBank/DDBJ databases">
        <title>Genomic Encyclopedia of Type Strains, Phase IV (KMG-IV): sequencing the most valuable type-strain genomes for metagenomic binning, comparative biology and taxonomic classification.</title>
        <authorList>
            <person name="Goeker M."/>
        </authorList>
    </citation>
    <scope>NUCLEOTIDE SEQUENCE [LARGE SCALE GENOMIC DNA]</scope>
    <source>
        <strain evidence="2 3">DSM 22616</strain>
    </source>
</reference>
<dbReference type="InterPro" id="IPR017439">
    <property type="entry name" value="Amidohydrolase"/>
</dbReference>
<evidence type="ECO:0000259" key="1">
    <source>
        <dbReference type="Pfam" id="PF07687"/>
    </source>
</evidence>
<evidence type="ECO:0000313" key="3">
    <source>
        <dbReference type="Proteomes" id="UP001236559"/>
    </source>
</evidence>
<protein>
    <submittedName>
        <fullName evidence="2">Amidohydrolase</fullName>
    </submittedName>
</protein>